<dbReference type="RefSeq" id="WP_213494177.1">
    <property type="nucleotide sequence ID" value="NZ_CP074694.1"/>
</dbReference>
<feature type="region of interest" description="Disordered" evidence="2">
    <location>
        <begin position="394"/>
        <end position="447"/>
    </location>
</feature>
<feature type="compositionally biased region" description="Pro residues" evidence="2">
    <location>
        <begin position="438"/>
        <end position="447"/>
    </location>
</feature>
<sequence>MAIAVGYTPEEAKILSDGCWSLDMNDTTTALPSANPTYWEYVKTVLATHTALHSPMAKKLCDKNDPALDQLVFNTGGGDFGRIGRGVFYHALYQDEPKDDARHEKGGAPSLDKPWKQYIKFELAKMKDQGWPEDVVQKYKLILIGQYLHMLLDSYVHPPNPWIGHSLQGHEPDYTANHKDWYKNAVRRVLTELRSDDFIQGSKGQFTSFGVKDTEKEKAFAEGLVNALADDGYKGKAPGSLEESDKPGTVKASCIAAIEKFMNDYLQKRDDSTNTGDGVSTLDDKRVKLRDIQPVSEKFSIPAYTHIQYVAPGVVFSGPPRIPGGTQRTGSADNLFWTQYGDNEPGPVLDNFITWILKREKEKDPDAIKALERVRESIRAGFCLCQDNPAQPSAPVPAPMPLPMPTTNPAPATPPAPVPNAPVPVPLPNPTTETRAPAAPPPATPAPVMLPNPTPRHDDRGHFSIPLGPVSPPRGIVTGFGGGSSMTPFKIPEIPHACKPGIIDAVIEIIDKSNPGHGKGDGKDENCTKGDTDMTIICKSKEIDQALTKREQAEREATAARNLAVQQQKNYAAAVARYQADLARYNAAVKQQQDYAAAVARYQADLARYNAAVKQQQDYAAAVARYQEEVAYYNAALQQQQYQAALAQHYSVPNYSSGSHYQNGSHGGGMSHDVDWGRAALSIAGAFLGGNSGHHR</sequence>
<dbReference type="AlphaFoldDB" id="A0A8E6B1I9"/>
<feature type="compositionally biased region" description="Pro residues" evidence="2">
    <location>
        <begin position="394"/>
        <end position="429"/>
    </location>
</feature>
<name>A0A8E6B1I9_9BACT</name>
<dbReference type="Proteomes" id="UP000676194">
    <property type="component" value="Chromosome"/>
</dbReference>
<evidence type="ECO:0000313" key="3">
    <source>
        <dbReference type="EMBL" id="QVL30300.1"/>
    </source>
</evidence>
<reference evidence="3" key="1">
    <citation type="submission" date="2021-05" db="EMBL/GenBank/DDBJ databases">
        <title>Complete genome sequence of the cellulolytic planctomycete Telmatocola sphagniphila SP2T and characterization of the first cellulase from planctomycetes.</title>
        <authorList>
            <person name="Rakitin A.L."/>
            <person name="Beletsky A.V."/>
            <person name="Naumoff D.G."/>
            <person name="Kulichevskaya I.S."/>
            <person name="Mardanov A.V."/>
            <person name="Ravin N.V."/>
            <person name="Dedysh S.N."/>
        </authorList>
    </citation>
    <scope>NUCLEOTIDE SEQUENCE</scope>
    <source>
        <strain evidence="3">SP2T</strain>
    </source>
</reference>
<evidence type="ECO:0000256" key="1">
    <source>
        <dbReference type="SAM" id="Coils"/>
    </source>
</evidence>
<accession>A0A8E6B1I9</accession>
<keyword evidence="4" id="KW-1185">Reference proteome</keyword>
<protein>
    <submittedName>
        <fullName evidence="3">TolC family protein</fullName>
    </submittedName>
</protein>
<evidence type="ECO:0000313" key="4">
    <source>
        <dbReference type="Proteomes" id="UP000676194"/>
    </source>
</evidence>
<organism evidence="3 4">
    <name type="scientific">Telmatocola sphagniphila</name>
    <dbReference type="NCBI Taxonomy" id="1123043"/>
    <lineage>
        <taxon>Bacteria</taxon>
        <taxon>Pseudomonadati</taxon>
        <taxon>Planctomycetota</taxon>
        <taxon>Planctomycetia</taxon>
        <taxon>Gemmatales</taxon>
        <taxon>Gemmataceae</taxon>
    </lineage>
</organism>
<keyword evidence="1" id="KW-0175">Coiled coil</keyword>
<gene>
    <name evidence="3" type="ORF">KIH39_15720</name>
</gene>
<dbReference type="EMBL" id="CP074694">
    <property type="protein sequence ID" value="QVL30300.1"/>
    <property type="molecule type" value="Genomic_DNA"/>
</dbReference>
<feature type="coiled-coil region" evidence="1">
    <location>
        <begin position="536"/>
        <end position="570"/>
    </location>
</feature>
<evidence type="ECO:0000256" key="2">
    <source>
        <dbReference type="SAM" id="MobiDB-lite"/>
    </source>
</evidence>
<dbReference type="KEGG" id="tsph:KIH39_15720"/>
<proteinExistence type="predicted"/>